<accession>A0A553K4H0</accession>
<dbReference type="RefSeq" id="WP_143936695.1">
    <property type="nucleotide sequence ID" value="NZ_VKKG01000001.1"/>
</dbReference>
<dbReference type="InterPro" id="IPR013078">
    <property type="entry name" value="His_Pase_superF_clade-1"/>
</dbReference>
<feature type="active site" description="Tele-phosphohistidine intermediate" evidence="5">
    <location>
        <position position="12"/>
    </location>
</feature>
<organism evidence="8 9">
    <name type="scientific">Tessaracoccus rhinocerotis</name>
    <dbReference type="NCBI Taxonomy" id="1689449"/>
    <lineage>
        <taxon>Bacteria</taxon>
        <taxon>Bacillati</taxon>
        <taxon>Actinomycetota</taxon>
        <taxon>Actinomycetes</taxon>
        <taxon>Propionibacteriales</taxon>
        <taxon>Propionibacteriaceae</taxon>
        <taxon>Tessaracoccus</taxon>
    </lineage>
</organism>
<feature type="site" description="Transition state stabilizer" evidence="7">
    <location>
        <position position="153"/>
    </location>
</feature>
<keyword evidence="4" id="KW-0413">Isomerase</keyword>
<feature type="binding site" evidence="6">
    <location>
        <begin position="11"/>
        <end position="18"/>
    </location>
    <ligand>
        <name>substrate</name>
    </ligand>
</feature>
<evidence type="ECO:0000256" key="4">
    <source>
        <dbReference type="ARBA" id="ARBA00023235"/>
    </source>
</evidence>
<dbReference type="EMBL" id="VKKG01000001">
    <property type="protein sequence ID" value="TRY19609.1"/>
    <property type="molecule type" value="Genomic_DNA"/>
</dbReference>
<dbReference type="AlphaFoldDB" id="A0A553K4H0"/>
<comment type="similarity">
    <text evidence="1">Belongs to the phosphoglycerate mutase family. BPG-dependent PGAM subfamily.</text>
</comment>
<proteinExistence type="inferred from homology"/>
<feature type="active site" description="Proton donor/acceptor" evidence="5">
    <location>
        <position position="85"/>
    </location>
</feature>
<dbReference type="EC" id="5.4.2.11" evidence="2"/>
<dbReference type="GO" id="GO:0006096">
    <property type="term" value="P:glycolytic process"/>
    <property type="evidence" value="ECO:0007669"/>
    <property type="project" value="UniProtKB-KW"/>
</dbReference>
<dbReference type="InterPro" id="IPR005952">
    <property type="entry name" value="Phosphogly_mut1"/>
</dbReference>
<comment type="caution">
    <text evidence="8">The sequence shown here is derived from an EMBL/GenBank/DDBJ whole genome shotgun (WGS) entry which is preliminary data.</text>
</comment>
<dbReference type="GO" id="GO:0004619">
    <property type="term" value="F:phosphoglycerate mutase activity"/>
    <property type="evidence" value="ECO:0007669"/>
    <property type="project" value="UniProtKB-EC"/>
</dbReference>
<evidence type="ECO:0000256" key="7">
    <source>
        <dbReference type="PIRSR" id="PIRSR613078-3"/>
    </source>
</evidence>
<dbReference type="Gene3D" id="3.40.50.1240">
    <property type="entry name" value="Phosphoglycerate mutase-like"/>
    <property type="match status" value="1"/>
</dbReference>
<dbReference type="Proteomes" id="UP000317638">
    <property type="component" value="Unassembled WGS sequence"/>
</dbReference>
<reference evidence="8 9" key="1">
    <citation type="submission" date="2019-07" db="EMBL/GenBank/DDBJ databases">
        <authorList>
            <person name="Zhou L.-Y."/>
        </authorList>
    </citation>
    <scope>NUCLEOTIDE SEQUENCE [LARGE SCALE GENOMIC DNA]</scope>
    <source>
        <strain evidence="8 9">YIM 101269</strain>
    </source>
</reference>
<feature type="binding site" evidence="6">
    <location>
        <position position="61"/>
    </location>
    <ligand>
        <name>substrate</name>
    </ligand>
</feature>
<evidence type="ECO:0000256" key="6">
    <source>
        <dbReference type="PIRSR" id="PIRSR613078-2"/>
    </source>
</evidence>
<evidence type="ECO:0000256" key="1">
    <source>
        <dbReference type="ARBA" id="ARBA00006717"/>
    </source>
</evidence>
<name>A0A553K4H0_9ACTN</name>
<dbReference type="CDD" id="cd07067">
    <property type="entry name" value="HP_PGM_like"/>
    <property type="match status" value="1"/>
</dbReference>
<dbReference type="SUPFAM" id="SSF53254">
    <property type="entry name" value="Phosphoglycerate mutase-like"/>
    <property type="match status" value="1"/>
</dbReference>
<dbReference type="InterPro" id="IPR029033">
    <property type="entry name" value="His_PPase_superfam"/>
</dbReference>
<keyword evidence="3" id="KW-0324">Glycolysis</keyword>
<evidence type="ECO:0000256" key="3">
    <source>
        <dbReference type="ARBA" id="ARBA00023152"/>
    </source>
</evidence>
<sequence>MVNLTRLVLLRHGRTEWNHTDRMQGQHDVHLDDVGIEQAHAAARTLGKRDFRAVYSSDLARARVTAETVAKDLDLPVVVDPRLQEIHMGSWSGKTRAEVEAEFPDFARLYWEGKDFRRSPEGETIAEMVERAMPALTEIIQRHEGHDVLVVGHGFMLSQIAQHLVGIRAESRILGGLSNAHWTELGIAADGNAWIIGHNVAPQ</sequence>
<gene>
    <name evidence="8" type="ORF">FOJ82_01545</name>
</gene>
<evidence type="ECO:0000313" key="9">
    <source>
        <dbReference type="Proteomes" id="UP000317638"/>
    </source>
</evidence>
<evidence type="ECO:0000256" key="2">
    <source>
        <dbReference type="ARBA" id="ARBA00012028"/>
    </source>
</evidence>
<keyword evidence="9" id="KW-1185">Reference proteome</keyword>
<dbReference type="Pfam" id="PF00300">
    <property type="entry name" value="His_Phos_1"/>
    <property type="match status" value="1"/>
</dbReference>
<dbReference type="SMART" id="SM00855">
    <property type="entry name" value="PGAM"/>
    <property type="match status" value="1"/>
</dbReference>
<evidence type="ECO:0000256" key="5">
    <source>
        <dbReference type="PIRSR" id="PIRSR613078-1"/>
    </source>
</evidence>
<protein>
    <recommendedName>
        <fullName evidence="2">phosphoglycerate mutase (2,3-diphosphoglycerate-dependent)</fullName>
        <ecNumber evidence="2">5.4.2.11</ecNumber>
    </recommendedName>
</protein>
<evidence type="ECO:0000313" key="8">
    <source>
        <dbReference type="EMBL" id="TRY19609.1"/>
    </source>
</evidence>
<dbReference type="OrthoDB" id="4697614at2"/>
<dbReference type="PANTHER" id="PTHR11931">
    <property type="entry name" value="PHOSPHOGLYCERATE MUTASE"/>
    <property type="match status" value="1"/>
</dbReference>